<protein>
    <submittedName>
        <fullName evidence="1">Uncharacterized protein</fullName>
    </submittedName>
</protein>
<evidence type="ECO:0000313" key="1">
    <source>
        <dbReference type="EMBL" id="MPM82740.1"/>
    </source>
</evidence>
<sequence>MAVADVLGACGSLALARGPTDVEPGHVAHAQRAHG</sequence>
<proteinExistence type="predicted"/>
<name>A0A645CZU0_9ZZZZ</name>
<dbReference type="EMBL" id="VSSQ01031725">
    <property type="protein sequence ID" value="MPM82740.1"/>
    <property type="molecule type" value="Genomic_DNA"/>
</dbReference>
<accession>A0A645CZU0</accession>
<reference evidence="1" key="1">
    <citation type="submission" date="2019-08" db="EMBL/GenBank/DDBJ databases">
        <authorList>
            <person name="Kucharzyk K."/>
            <person name="Murdoch R.W."/>
            <person name="Higgins S."/>
            <person name="Loffler F."/>
        </authorList>
    </citation>
    <scope>NUCLEOTIDE SEQUENCE</scope>
</reference>
<organism evidence="1">
    <name type="scientific">bioreactor metagenome</name>
    <dbReference type="NCBI Taxonomy" id="1076179"/>
    <lineage>
        <taxon>unclassified sequences</taxon>
        <taxon>metagenomes</taxon>
        <taxon>ecological metagenomes</taxon>
    </lineage>
</organism>
<gene>
    <name evidence="1" type="ORF">SDC9_129802</name>
</gene>
<comment type="caution">
    <text evidence="1">The sequence shown here is derived from an EMBL/GenBank/DDBJ whole genome shotgun (WGS) entry which is preliminary data.</text>
</comment>
<dbReference type="AlphaFoldDB" id="A0A645CZU0"/>